<dbReference type="EMBL" id="CP042914">
    <property type="protein sequence ID" value="QEG40797.1"/>
    <property type="molecule type" value="Genomic_DNA"/>
</dbReference>
<protein>
    <recommendedName>
        <fullName evidence="4">Preprotein translocase subunit SecA</fullName>
    </recommendedName>
</protein>
<evidence type="ECO:0008006" key="4">
    <source>
        <dbReference type="Google" id="ProtNLM"/>
    </source>
</evidence>
<dbReference type="SUPFAM" id="SSF103642">
    <property type="entry name" value="Sec-C motif"/>
    <property type="match status" value="1"/>
</dbReference>
<dbReference type="Pfam" id="PF02810">
    <property type="entry name" value="SEC-C"/>
    <property type="match status" value="1"/>
</dbReference>
<evidence type="ECO:0000313" key="3">
    <source>
        <dbReference type="Proteomes" id="UP000325286"/>
    </source>
</evidence>
<sequence length="596" mass="67216">MACQTKMDTEELIERLGRFRRWVLPSGVMRELLSRGPEIAPALIEHLTRAMDNRDCGIEKRSPEAFFCFHLLSVAPASQCQQVIEKLLRSDDRTIHLCIGEVTQPSFRALITSLADPDNVAAFCNWIDSLVQDDRVDQFGQAAAVRSLFNLVGEGVLEDAEAVRLIRKWLDGRMTLKQDELSAMVVGDFIDIGGKDLKELAVECFQRKQIDENFVSIDDLDEMSEVRQLDYLREHAEADRQLLADPISSLKSWYVFKWTTDDLDPRYATYKANPESIHLLESKPDLDDLDKWLAEIDSSSYENYPKWAIENAYRYIDAAIEQLKVRVRRGVEWAQQGKPFSSNGPYLSALMLAQNCDSRSVFITDADLFLAVIDLTSEQREEWFGDSIDTHLVEALSHVLAGDTQPILQRLEDSSMAEMDQVSLIEFFPISVYHGYLSRNQGLEILRKLWESYLRRDKENDSNCRTQLAAILDAFCLLSIAEDDPVVQQAEKEGIDNLFASPEIVATCRTTPSRVREIMKTKVLGPSGLKDAIKAGVQFGNTESHPPQPKAVRHSEPVRSPATSQGTIRGSTAKAGRNDPCPCGSGKKFKKCCGRR</sequence>
<evidence type="ECO:0000256" key="1">
    <source>
        <dbReference type="SAM" id="MobiDB-lite"/>
    </source>
</evidence>
<keyword evidence="3" id="KW-1185">Reference proteome</keyword>
<gene>
    <name evidence="2" type="ORF">UC8_28150</name>
</gene>
<name>A0A5B9QNW9_9BACT</name>
<dbReference type="Pfam" id="PF06685">
    <property type="entry name" value="DUF1186"/>
    <property type="match status" value="2"/>
</dbReference>
<dbReference type="InterPro" id="IPR004027">
    <property type="entry name" value="SEC_C_motif"/>
</dbReference>
<dbReference type="KEGG" id="rul:UC8_28150"/>
<organism evidence="2 3">
    <name type="scientific">Roseimaritima ulvae</name>
    <dbReference type="NCBI Taxonomy" id="980254"/>
    <lineage>
        <taxon>Bacteria</taxon>
        <taxon>Pseudomonadati</taxon>
        <taxon>Planctomycetota</taxon>
        <taxon>Planctomycetia</taxon>
        <taxon>Pirellulales</taxon>
        <taxon>Pirellulaceae</taxon>
        <taxon>Roseimaritima</taxon>
    </lineage>
</organism>
<feature type="region of interest" description="Disordered" evidence="1">
    <location>
        <begin position="540"/>
        <end position="580"/>
    </location>
</feature>
<dbReference type="AlphaFoldDB" id="A0A5B9QNW9"/>
<feature type="compositionally biased region" description="Polar residues" evidence="1">
    <location>
        <begin position="561"/>
        <end position="570"/>
    </location>
</feature>
<dbReference type="Proteomes" id="UP000325286">
    <property type="component" value="Chromosome"/>
</dbReference>
<proteinExistence type="predicted"/>
<dbReference type="OrthoDB" id="250304at2"/>
<accession>A0A5B9QNW9</accession>
<dbReference type="Gene3D" id="3.10.450.50">
    <property type="match status" value="1"/>
</dbReference>
<dbReference type="InterPro" id="IPR010602">
    <property type="entry name" value="DUF1186"/>
</dbReference>
<evidence type="ECO:0000313" key="2">
    <source>
        <dbReference type="EMBL" id="QEG40797.1"/>
    </source>
</evidence>
<reference evidence="2 3" key="1">
    <citation type="submission" date="2019-08" db="EMBL/GenBank/DDBJ databases">
        <title>Deep-cultivation of Planctomycetes and their phenomic and genomic characterization uncovers novel biology.</title>
        <authorList>
            <person name="Wiegand S."/>
            <person name="Jogler M."/>
            <person name="Boedeker C."/>
            <person name="Pinto D."/>
            <person name="Vollmers J."/>
            <person name="Rivas-Marin E."/>
            <person name="Kohn T."/>
            <person name="Peeters S.H."/>
            <person name="Heuer A."/>
            <person name="Rast P."/>
            <person name="Oberbeckmann S."/>
            <person name="Bunk B."/>
            <person name="Jeske O."/>
            <person name="Meyerdierks A."/>
            <person name="Storesund J.E."/>
            <person name="Kallscheuer N."/>
            <person name="Luecker S."/>
            <person name="Lage O.M."/>
            <person name="Pohl T."/>
            <person name="Merkel B.J."/>
            <person name="Hornburger P."/>
            <person name="Mueller R.-W."/>
            <person name="Bruemmer F."/>
            <person name="Labrenz M."/>
            <person name="Spormann A.M."/>
            <person name="Op den Camp H."/>
            <person name="Overmann J."/>
            <person name="Amann R."/>
            <person name="Jetten M.S.M."/>
            <person name="Mascher T."/>
            <person name="Medema M.H."/>
            <person name="Devos D.P."/>
            <person name="Kaster A.-K."/>
            <person name="Ovreas L."/>
            <person name="Rohde M."/>
            <person name="Galperin M.Y."/>
            <person name="Jogler C."/>
        </authorList>
    </citation>
    <scope>NUCLEOTIDE SEQUENCE [LARGE SCALE GENOMIC DNA]</scope>
    <source>
        <strain evidence="2 3">UC8</strain>
    </source>
</reference>